<reference evidence="11 12" key="1">
    <citation type="journal article" date="2016" name="Nat. Commun.">
        <title>Thousands of microbial genomes shed light on interconnected biogeochemical processes in an aquifer system.</title>
        <authorList>
            <person name="Anantharaman K."/>
            <person name="Brown C.T."/>
            <person name="Hug L.A."/>
            <person name="Sharon I."/>
            <person name="Castelle C.J."/>
            <person name="Probst A.J."/>
            <person name="Thomas B.C."/>
            <person name="Singh A."/>
            <person name="Wilkins M.J."/>
            <person name="Karaoz U."/>
            <person name="Brodie E.L."/>
            <person name="Williams K.H."/>
            <person name="Hubbard S.S."/>
            <person name="Banfield J.F."/>
        </authorList>
    </citation>
    <scope>NUCLEOTIDE SEQUENCE [LARGE SCALE GENOMIC DNA]</scope>
</reference>
<comment type="function">
    <text evidence="4 5 6">Catalyzes the transfer of endogenously produced octanoic acid from octanoyl-acyl-carrier-protein onto the lipoyl domains of lipoate-dependent enzymes. Lipoyl-ACP can also act as a substrate although octanoyl-ACP is likely to be the physiological substrate.</text>
</comment>
<dbReference type="GO" id="GO:0033819">
    <property type="term" value="F:lipoyl(octanoyl) transferase activity"/>
    <property type="evidence" value="ECO:0007669"/>
    <property type="project" value="UniProtKB-EC"/>
</dbReference>
<comment type="pathway">
    <text evidence="1 5 6">Protein modification; protein lipoylation via endogenous pathway; protein N(6)-(lipoyl)lysine from octanoyl-[acyl-carrier-protein]: step 1/2.</text>
</comment>
<feature type="active site" description="Acyl-thioester intermediate" evidence="5 7">
    <location>
        <position position="178"/>
    </location>
</feature>
<dbReference type="InterPro" id="IPR045864">
    <property type="entry name" value="aa-tRNA-synth_II/BPL/LPL"/>
</dbReference>
<comment type="catalytic activity">
    <reaction evidence="5 6">
        <text>octanoyl-[ACP] + L-lysyl-[protein] = N(6)-octanoyl-L-lysyl-[protein] + holo-[ACP] + H(+)</text>
        <dbReference type="Rhea" id="RHEA:17665"/>
        <dbReference type="Rhea" id="RHEA-COMP:9636"/>
        <dbReference type="Rhea" id="RHEA-COMP:9685"/>
        <dbReference type="Rhea" id="RHEA-COMP:9752"/>
        <dbReference type="Rhea" id="RHEA-COMP:9928"/>
        <dbReference type="ChEBI" id="CHEBI:15378"/>
        <dbReference type="ChEBI" id="CHEBI:29969"/>
        <dbReference type="ChEBI" id="CHEBI:64479"/>
        <dbReference type="ChEBI" id="CHEBI:78463"/>
        <dbReference type="ChEBI" id="CHEBI:78809"/>
        <dbReference type="EC" id="2.3.1.181"/>
    </reaction>
</comment>
<dbReference type="InterPro" id="IPR020605">
    <property type="entry name" value="Octanoyltransferase_CS"/>
</dbReference>
<feature type="site" description="Lowers pKa of active site Cys" evidence="5 9">
    <location>
        <position position="144"/>
    </location>
</feature>
<evidence type="ECO:0000256" key="8">
    <source>
        <dbReference type="PIRSR" id="PIRSR016262-2"/>
    </source>
</evidence>
<dbReference type="HAMAP" id="MF_00013">
    <property type="entry name" value="LipB"/>
    <property type="match status" value="1"/>
</dbReference>
<dbReference type="NCBIfam" id="NF010925">
    <property type="entry name" value="PRK14345.1"/>
    <property type="match status" value="1"/>
</dbReference>
<dbReference type="PIRSF" id="PIRSF016262">
    <property type="entry name" value="LPLase"/>
    <property type="match status" value="1"/>
</dbReference>
<dbReference type="GO" id="GO:0005737">
    <property type="term" value="C:cytoplasm"/>
    <property type="evidence" value="ECO:0007669"/>
    <property type="project" value="UniProtKB-SubCell"/>
</dbReference>
<evidence type="ECO:0000256" key="6">
    <source>
        <dbReference type="PIRNR" id="PIRNR016262"/>
    </source>
</evidence>
<comment type="caution">
    <text evidence="11">The sequence shown here is derived from an EMBL/GenBank/DDBJ whole genome shotgun (WGS) entry which is preliminary data.</text>
</comment>
<feature type="binding site" evidence="5 8">
    <location>
        <begin position="80"/>
        <end position="87"/>
    </location>
    <ligand>
        <name>substrate</name>
    </ligand>
</feature>
<dbReference type="InterPro" id="IPR004143">
    <property type="entry name" value="BPL_LPL_catalytic"/>
</dbReference>
<dbReference type="SUPFAM" id="SSF55681">
    <property type="entry name" value="Class II aaRS and biotin synthetases"/>
    <property type="match status" value="1"/>
</dbReference>
<keyword evidence="5" id="KW-0963">Cytoplasm</keyword>
<dbReference type="CDD" id="cd16444">
    <property type="entry name" value="LipB"/>
    <property type="match status" value="1"/>
</dbReference>
<feature type="binding site" evidence="5 8">
    <location>
        <begin position="160"/>
        <end position="162"/>
    </location>
    <ligand>
        <name>substrate</name>
    </ligand>
</feature>
<comment type="subcellular location">
    <subcellularLocation>
        <location evidence="5">Cytoplasm</location>
    </subcellularLocation>
</comment>
<dbReference type="EC" id="2.3.1.181" evidence="5 6"/>
<dbReference type="Gene3D" id="3.30.930.10">
    <property type="entry name" value="Bira Bifunctional Protein, Domain 2"/>
    <property type="match status" value="1"/>
</dbReference>
<dbReference type="PANTHER" id="PTHR10993:SF7">
    <property type="entry name" value="LIPOYLTRANSFERASE 2, MITOCHONDRIAL-RELATED"/>
    <property type="match status" value="1"/>
</dbReference>
<comment type="miscellaneous">
    <text evidence="5">In the reaction, the free carboxyl group of octanoic acid is attached via an amide linkage to the epsilon-amino group of a specific lysine residue of lipoyl domains of lipoate-dependent enzymes.</text>
</comment>
<evidence type="ECO:0000259" key="10">
    <source>
        <dbReference type="PROSITE" id="PS51733"/>
    </source>
</evidence>
<dbReference type="UniPathway" id="UPA00538">
    <property type="reaction ID" value="UER00592"/>
</dbReference>
<dbReference type="GO" id="GO:0009249">
    <property type="term" value="P:protein lipoylation"/>
    <property type="evidence" value="ECO:0007669"/>
    <property type="project" value="InterPro"/>
</dbReference>
<name>A0A1G1W8W7_9BACT</name>
<evidence type="ECO:0000256" key="1">
    <source>
        <dbReference type="ARBA" id="ARBA00004821"/>
    </source>
</evidence>
<dbReference type="PANTHER" id="PTHR10993">
    <property type="entry name" value="OCTANOYLTRANSFERASE"/>
    <property type="match status" value="1"/>
</dbReference>
<evidence type="ECO:0000313" key="11">
    <source>
        <dbReference type="EMBL" id="OGY24115.1"/>
    </source>
</evidence>
<dbReference type="NCBIfam" id="TIGR00214">
    <property type="entry name" value="lipB"/>
    <property type="match status" value="1"/>
</dbReference>
<keyword evidence="2 5" id="KW-0808">Transferase</keyword>
<accession>A0A1G1W8W7</accession>
<dbReference type="PROSITE" id="PS01313">
    <property type="entry name" value="LIPB"/>
    <property type="match status" value="1"/>
</dbReference>
<gene>
    <name evidence="5" type="primary">lipB</name>
    <name evidence="11" type="ORF">A2172_01055</name>
</gene>
<dbReference type="AlphaFoldDB" id="A0A1G1W8W7"/>
<dbReference type="EMBL" id="MHCP01000015">
    <property type="protein sequence ID" value="OGY24115.1"/>
    <property type="molecule type" value="Genomic_DNA"/>
</dbReference>
<evidence type="ECO:0000256" key="2">
    <source>
        <dbReference type="ARBA" id="ARBA00022679"/>
    </source>
</evidence>
<protein>
    <recommendedName>
        <fullName evidence="5 6">Octanoyltransferase</fullName>
        <ecNumber evidence="5 6">2.3.1.181</ecNumber>
    </recommendedName>
    <alternativeName>
        <fullName evidence="5">Lipoate-protein ligase B</fullName>
    </alternativeName>
    <alternativeName>
        <fullName evidence="5">Lipoyl/octanoyl transferase</fullName>
    </alternativeName>
    <alternativeName>
        <fullName evidence="5">Octanoyl-[acyl-carrier-protein]-protein N-octanoyltransferase</fullName>
    </alternativeName>
</protein>
<evidence type="ECO:0000256" key="3">
    <source>
        <dbReference type="ARBA" id="ARBA00023315"/>
    </source>
</evidence>
<feature type="binding site" evidence="5 8">
    <location>
        <begin position="147"/>
        <end position="149"/>
    </location>
    <ligand>
        <name>substrate</name>
    </ligand>
</feature>
<proteinExistence type="inferred from homology"/>
<keyword evidence="3 5" id="KW-0012">Acyltransferase</keyword>
<evidence type="ECO:0000256" key="4">
    <source>
        <dbReference type="ARBA" id="ARBA00024732"/>
    </source>
</evidence>
<evidence type="ECO:0000256" key="9">
    <source>
        <dbReference type="PIRSR" id="PIRSR016262-3"/>
    </source>
</evidence>
<evidence type="ECO:0000256" key="7">
    <source>
        <dbReference type="PIRSR" id="PIRSR016262-1"/>
    </source>
</evidence>
<dbReference type="STRING" id="1802593.A2172_01055"/>
<evidence type="ECO:0000256" key="5">
    <source>
        <dbReference type="HAMAP-Rule" id="MF_00013"/>
    </source>
</evidence>
<dbReference type="Proteomes" id="UP000176631">
    <property type="component" value="Unassembled WGS sequence"/>
</dbReference>
<dbReference type="Pfam" id="PF21948">
    <property type="entry name" value="LplA-B_cat"/>
    <property type="match status" value="1"/>
</dbReference>
<evidence type="ECO:0000313" key="12">
    <source>
        <dbReference type="Proteomes" id="UP000176631"/>
    </source>
</evidence>
<dbReference type="InterPro" id="IPR000544">
    <property type="entry name" value="Octanoyltransferase"/>
</dbReference>
<organism evidence="11 12">
    <name type="scientific">Candidatus Woykebacteria bacterium RBG_13_40_15</name>
    <dbReference type="NCBI Taxonomy" id="1802593"/>
    <lineage>
        <taxon>Bacteria</taxon>
        <taxon>Candidatus Woykeibacteriota</taxon>
    </lineage>
</organism>
<sequence>MGGNVVPCNIVRLGRVEYLKGLKLQHRLAAEVIEGHSPGWITFLEHPHTYTIGRKGSTKDLHLTGSQLDEIGARVYYAKRGGYVTYHGPGQLVGYMMLNLQCWGSNVRWFIGALEASLIDALSTFDIEAETVEGQPGVWKGEEKLAAIGLHISQGVTTHGFALNVNPNPDYFSHIVSCGLPDARTTSVSRLLERRVLVRDVIDPVIAALTNHLELDVTELSPKAMWTSISSTNRGP</sequence>
<feature type="domain" description="BPL/LPL catalytic" evidence="10">
    <location>
        <begin position="35"/>
        <end position="217"/>
    </location>
</feature>
<comment type="similarity">
    <text evidence="5 6">Belongs to the LipB family.</text>
</comment>
<dbReference type="PROSITE" id="PS51733">
    <property type="entry name" value="BPL_LPL_CATALYTIC"/>
    <property type="match status" value="1"/>
</dbReference>